<dbReference type="Gene3D" id="3.90.226.10">
    <property type="entry name" value="2-enoyl-CoA Hydratase, Chain A, domain 1"/>
    <property type="match status" value="1"/>
</dbReference>
<evidence type="ECO:0000256" key="1">
    <source>
        <dbReference type="ARBA" id="ARBA00005254"/>
    </source>
</evidence>
<dbReference type="EC" id="4.2.1.18" evidence="3"/>
<sequence length="274" mass="29248">MSAFETLQIEIDDRGVATLTLNRPDQHNALSGLMIDELTTAALHLGDNEAVRIVVLTGAGASFCAGGDLGWMQEQVKATREQRIEEARKLALMLKALRDLPKPLIGRVNGQAYGGGVGLISVCDAAIGVSDARFGLTETKLGLIPATISPYVVARIGEAHALRMFTSARLFDAGEARHIGLLHEVVEAEALDAAVEAEIKPYFSTAPAAVAASKRLVHALGAPIDEAVIDMTLTRLADTWETPEAAEGIAAFFTKRSPTWKGGNRTFGRSRFSL</sequence>
<comment type="similarity">
    <text evidence="1 2">Belongs to the enoyl-CoA hydratase/isomerase family.</text>
</comment>
<dbReference type="AlphaFoldDB" id="A0A7W9AU13"/>
<dbReference type="InterPro" id="IPR018376">
    <property type="entry name" value="Enoyl-CoA_hyd/isom_CS"/>
</dbReference>
<dbReference type="RefSeq" id="WP_183646655.1">
    <property type="nucleotide sequence ID" value="NZ_JACIJG010000001.1"/>
</dbReference>
<protein>
    <submittedName>
        <fullName evidence="3">Methylglutaconyl-CoA hydratase</fullName>
        <ecNumber evidence="3">4.2.1.18</ecNumber>
    </submittedName>
</protein>
<dbReference type="PANTHER" id="PTHR42964:SF1">
    <property type="entry name" value="POLYKETIDE BIOSYNTHESIS ENOYL-COA HYDRATASE PKSH-RELATED"/>
    <property type="match status" value="1"/>
</dbReference>
<dbReference type="NCBIfam" id="NF005675">
    <property type="entry name" value="PRK07468.1"/>
    <property type="match status" value="1"/>
</dbReference>
<keyword evidence="3" id="KW-0456">Lyase</keyword>
<dbReference type="GO" id="GO:0004490">
    <property type="term" value="F:methylglutaconyl-CoA hydratase activity"/>
    <property type="evidence" value="ECO:0007669"/>
    <property type="project" value="UniProtKB-EC"/>
</dbReference>
<evidence type="ECO:0000313" key="4">
    <source>
        <dbReference type="Proteomes" id="UP000555546"/>
    </source>
</evidence>
<comment type="caution">
    <text evidence="3">The sequence shown here is derived from an EMBL/GenBank/DDBJ whole genome shotgun (WGS) entry which is preliminary data.</text>
</comment>
<dbReference type="GO" id="GO:0008300">
    <property type="term" value="P:isoprenoid catabolic process"/>
    <property type="evidence" value="ECO:0007669"/>
    <property type="project" value="TreeGrafter"/>
</dbReference>
<dbReference type="EMBL" id="JACIJG010000001">
    <property type="protein sequence ID" value="MBB5700324.1"/>
    <property type="molecule type" value="Genomic_DNA"/>
</dbReference>
<dbReference type="SUPFAM" id="SSF52096">
    <property type="entry name" value="ClpP/crotonase"/>
    <property type="match status" value="1"/>
</dbReference>
<proteinExistence type="inferred from homology"/>
<gene>
    <name evidence="3" type="ORF">FHS76_000162</name>
</gene>
<dbReference type="PROSITE" id="PS00166">
    <property type="entry name" value="ENOYL_COA_HYDRATASE"/>
    <property type="match status" value="1"/>
</dbReference>
<accession>A0A7W9AU13</accession>
<dbReference type="InterPro" id="IPR051683">
    <property type="entry name" value="Enoyl-CoA_Hydratase/Isomerase"/>
</dbReference>
<evidence type="ECO:0000313" key="3">
    <source>
        <dbReference type="EMBL" id="MBB5700324.1"/>
    </source>
</evidence>
<dbReference type="Proteomes" id="UP000555546">
    <property type="component" value="Unassembled WGS sequence"/>
</dbReference>
<name>A0A7W9AU13_9HYPH</name>
<dbReference type="CDD" id="cd06558">
    <property type="entry name" value="crotonase-like"/>
    <property type="match status" value="1"/>
</dbReference>
<evidence type="ECO:0000256" key="2">
    <source>
        <dbReference type="RuleBase" id="RU003707"/>
    </source>
</evidence>
<organism evidence="3 4">
    <name type="scientific">Brucella daejeonensis</name>
    <dbReference type="NCBI Taxonomy" id="659015"/>
    <lineage>
        <taxon>Bacteria</taxon>
        <taxon>Pseudomonadati</taxon>
        <taxon>Pseudomonadota</taxon>
        <taxon>Alphaproteobacteria</taxon>
        <taxon>Hyphomicrobiales</taxon>
        <taxon>Brucellaceae</taxon>
        <taxon>Brucella/Ochrobactrum group</taxon>
        <taxon>Brucella</taxon>
    </lineage>
</organism>
<reference evidence="3 4" key="1">
    <citation type="submission" date="2020-08" db="EMBL/GenBank/DDBJ databases">
        <title>Genomic Encyclopedia of Type Strains, Phase IV (KMG-IV): sequencing the most valuable type-strain genomes for metagenomic binning, comparative biology and taxonomic classification.</title>
        <authorList>
            <person name="Goeker M."/>
        </authorList>
    </citation>
    <scope>NUCLEOTIDE SEQUENCE [LARGE SCALE GENOMIC DNA]</scope>
    <source>
        <strain evidence="3 4">DSM 26944</strain>
    </source>
</reference>
<dbReference type="Pfam" id="PF00378">
    <property type="entry name" value="ECH_1"/>
    <property type="match status" value="1"/>
</dbReference>
<dbReference type="InterPro" id="IPR029045">
    <property type="entry name" value="ClpP/crotonase-like_dom_sf"/>
</dbReference>
<dbReference type="InterPro" id="IPR001753">
    <property type="entry name" value="Enoyl-CoA_hydra/iso"/>
</dbReference>
<dbReference type="PANTHER" id="PTHR42964">
    <property type="entry name" value="ENOYL-COA HYDRATASE"/>
    <property type="match status" value="1"/>
</dbReference>
<keyword evidence="4" id="KW-1185">Reference proteome</keyword>